<sequence length="67" mass="7996">MAIALDNLRVGRVYHLTNYGENRQLEVLERIGRDNFQVKDLDTLEIYELEELLRWGIGKDYDLDEVR</sequence>
<protein>
    <submittedName>
        <fullName evidence="1">Uncharacterized protein</fullName>
    </submittedName>
</protein>
<gene>
    <name evidence="1" type="ORF">GCM10011339_18280</name>
</gene>
<reference evidence="2" key="1">
    <citation type="journal article" date="2019" name="Int. J. Syst. Evol. Microbiol.">
        <title>The Global Catalogue of Microorganisms (GCM) 10K type strain sequencing project: providing services to taxonomists for standard genome sequencing and annotation.</title>
        <authorList>
            <consortium name="The Broad Institute Genomics Platform"/>
            <consortium name="The Broad Institute Genome Sequencing Center for Infectious Disease"/>
            <person name="Wu L."/>
            <person name="Ma J."/>
        </authorList>
    </citation>
    <scope>NUCLEOTIDE SEQUENCE [LARGE SCALE GENOMIC DNA]</scope>
    <source>
        <strain evidence="2">CGMCC 1.15407</strain>
    </source>
</reference>
<dbReference type="Proteomes" id="UP000647339">
    <property type="component" value="Unassembled WGS sequence"/>
</dbReference>
<organism evidence="1 2">
    <name type="scientific">Echinicola rosea</name>
    <dbReference type="NCBI Taxonomy" id="1807691"/>
    <lineage>
        <taxon>Bacteria</taxon>
        <taxon>Pseudomonadati</taxon>
        <taxon>Bacteroidota</taxon>
        <taxon>Cytophagia</taxon>
        <taxon>Cytophagales</taxon>
        <taxon>Cyclobacteriaceae</taxon>
        <taxon>Echinicola</taxon>
    </lineage>
</organism>
<evidence type="ECO:0000313" key="2">
    <source>
        <dbReference type="Proteomes" id="UP000647339"/>
    </source>
</evidence>
<dbReference type="EMBL" id="BMIU01000007">
    <property type="protein sequence ID" value="GGF30430.1"/>
    <property type="molecule type" value="Genomic_DNA"/>
</dbReference>
<dbReference type="RefSeq" id="WP_137403075.1">
    <property type="nucleotide sequence ID" value="NZ_BMIU01000007.1"/>
</dbReference>
<name>A0ABQ1UYL8_9BACT</name>
<accession>A0ABQ1UYL8</accession>
<proteinExistence type="predicted"/>
<evidence type="ECO:0000313" key="1">
    <source>
        <dbReference type="EMBL" id="GGF30430.1"/>
    </source>
</evidence>
<keyword evidence="2" id="KW-1185">Reference proteome</keyword>
<comment type="caution">
    <text evidence="1">The sequence shown here is derived from an EMBL/GenBank/DDBJ whole genome shotgun (WGS) entry which is preliminary data.</text>
</comment>